<dbReference type="STRING" id="688867.SAMN05660236_5438"/>
<evidence type="ECO:0000259" key="1">
    <source>
        <dbReference type="PROSITE" id="PS51186"/>
    </source>
</evidence>
<feature type="domain" description="N-acetyltransferase" evidence="1">
    <location>
        <begin position="13"/>
        <end position="170"/>
    </location>
</feature>
<dbReference type="InterPro" id="IPR016181">
    <property type="entry name" value="Acyl_CoA_acyltransferase"/>
</dbReference>
<dbReference type="RefSeq" id="WP_245840816.1">
    <property type="nucleotide sequence ID" value="NZ_FUZU01000004.1"/>
</dbReference>
<accession>A0A1T5MHY1</accession>
<dbReference type="InterPro" id="IPR051531">
    <property type="entry name" value="N-acetyltransferase"/>
</dbReference>
<dbReference type="GO" id="GO:0016747">
    <property type="term" value="F:acyltransferase activity, transferring groups other than amino-acyl groups"/>
    <property type="evidence" value="ECO:0007669"/>
    <property type="project" value="InterPro"/>
</dbReference>
<dbReference type="EMBL" id="FUZU01000004">
    <property type="protein sequence ID" value="SKC87499.1"/>
    <property type="molecule type" value="Genomic_DNA"/>
</dbReference>
<dbReference type="InterPro" id="IPR000182">
    <property type="entry name" value="GNAT_dom"/>
</dbReference>
<keyword evidence="2" id="KW-0808">Transferase</keyword>
<gene>
    <name evidence="2" type="ORF">SAMN05660236_5438</name>
</gene>
<dbReference type="Pfam" id="PF13302">
    <property type="entry name" value="Acetyltransf_3"/>
    <property type="match status" value="1"/>
</dbReference>
<name>A0A1T5MHY1_9BACT</name>
<dbReference type="Proteomes" id="UP000190961">
    <property type="component" value="Unassembled WGS sequence"/>
</dbReference>
<protein>
    <submittedName>
        <fullName evidence="2">Protein N-acetyltransferase, RimJ/RimL family</fullName>
    </submittedName>
</protein>
<proteinExistence type="predicted"/>
<keyword evidence="3" id="KW-1185">Reference proteome</keyword>
<reference evidence="2 3" key="1">
    <citation type="submission" date="2017-02" db="EMBL/GenBank/DDBJ databases">
        <authorList>
            <person name="Peterson S.W."/>
        </authorList>
    </citation>
    <scope>NUCLEOTIDE SEQUENCE [LARGE SCALE GENOMIC DNA]</scope>
    <source>
        <strain evidence="2 3">DSM 25262</strain>
    </source>
</reference>
<dbReference type="PROSITE" id="PS51186">
    <property type="entry name" value="GNAT"/>
    <property type="match status" value="1"/>
</dbReference>
<evidence type="ECO:0000313" key="3">
    <source>
        <dbReference type="Proteomes" id="UP000190961"/>
    </source>
</evidence>
<organism evidence="2 3">
    <name type="scientific">Ohtaekwangia koreensis</name>
    <dbReference type="NCBI Taxonomy" id="688867"/>
    <lineage>
        <taxon>Bacteria</taxon>
        <taxon>Pseudomonadati</taxon>
        <taxon>Bacteroidota</taxon>
        <taxon>Cytophagia</taxon>
        <taxon>Cytophagales</taxon>
        <taxon>Fulvivirgaceae</taxon>
        <taxon>Ohtaekwangia</taxon>
    </lineage>
</organism>
<dbReference type="SUPFAM" id="SSF55729">
    <property type="entry name" value="Acyl-CoA N-acyltransferases (Nat)"/>
    <property type="match status" value="1"/>
</dbReference>
<dbReference type="PANTHER" id="PTHR43792">
    <property type="entry name" value="GNAT FAMILY, PUTATIVE (AFU_ORTHOLOGUE AFUA_3G00765)-RELATED-RELATED"/>
    <property type="match status" value="1"/>
</dbReference>
<dbReference type="Gene3D" id="3.40.630.30">
    <property type="match status" value="1"/>
</dbReference>
<dbReference type="AlphaFoldDB" id="A0A1T5MHY1"/>
<evidence type="ECO:0000313" key="2">
    <source>
        <dbReference type="EMBL" id="SKC87499.1"/>
    </source>
</evidence>
<sequence length="170" mass="18944">MNTSSVIAETNNLVIRKLNAEDDMFILKLLNTPQWLQYIGDRGVRNADDARKYILNGPVTSYTRFGFGLYLVVLKNKNTPIGICGLLKRETLQDVDLGFALLPEFVGKGYAYESASAVLQYGRTVLGLKRIVAITTPSNSNSKSLLTRLGFAFEENVKQNNEELMLFASN</sequence>
<dbReference type="PANTHER" id="PTHR43792:SF1">
    <property type="entry name" value="N-ACETYLTRANSFERASE DOMAIN-CONTAINING PROTEIN"/>
    <property type="match status" value="1"/>
</dbReference>